<dbReference type="GO" id="GO:0030955">
    <property type="term" value="F:potassium ion binding"/>
    <property type="evidence" value="ECO:0007669"/>
    <property type="project" value="UniProtKB-UniRule"/>
</dbReference>
<keyword evidence="10" id="KW-0067">ATP-binding</keyword>
<dbReference type="UniPathway" id="UPA00109">
    <property type="reaction ID" value="UER00188"/>
</dbReference>
<comment type="cofactor">
    <cofactor evidence="2">
        <name>K(+)</name>
        <dbReference type="ChEBI" id="CHEBI:29103"/>
    </cofactor>
</comment>
<dbReference type="Gene3D" id="2.40.33.10">
    <property type="entry name" value="PK beta-barrel domain-like"/>
    <property type="match status" value="1"/>
</dbReference>
<dbReference type="SUPFAM" id="SSF51621">
    <property type="entry name" value="Phosphoenolpyruvate/pyruvate domain"/>
    <property type="match status" value="1"/>
</dbReference>
<evidence type="ECO:0000256" key="9">
    <source>
        <dbReference type="ARBA" id="ARBA00022777"/>
    </source>
</evidence>
<evidence type="ECO:0000313" key="19">
    <source>
        <dbReference type="Proteomes" id="UP000177371"/>
    </source>
</evidence>
<dbReference type="InterPro" id="IPR011037">
    <property type="entry name" value="Pyrv_Knase-like_insert_dom_sf"/>
</dbReference>
<comment type="caution">
    <text evidence="18">The sequence shown here is derived from an EMBL/GenBank/DDBJ whole genome shotgun (WGS) entry which is preliminary data.</text>
</comment>
<reference evidence="18 19" key="1">
    <citation type="journal article" date="2016" name="Nat. Commun.">
        <title>Thousands of microbial genomes shed light on interconnected biogeochemical processes in an aquifer system.</title>
        <authorList>
            <person name="Anantharaman K."/>
            <person name="Brown C.T."/>
            <person name="Hug L.A."/>
            <person name="Sharon I."/>
            <person name="Castelle C.J."/>
            <person name="Probst A.J."/>
            <person name="Thomas B.C."/>
            <person name="Singh A."/>
            <person name="Wilkins M.J."/>
            <person name="Karaoz U."/>
            <person name="Brodie E.L."/>
            <person name="Williams K.H."/>
            <person name="Hubbard S.S."/>
            <person name="Banfield J.F."/>
        </authorList>
    </citation>
    <scope>NUCLEOTIDE SEQUENCE [LARGE SCALE GENOMIC DNA]</scope>
</reference>
<feature type="domain" description="Pyruvate kinase C-terminal" evidence="17">
    <location>
        <begin position="365"/>
        <end position="476"/>
    </location>
</feature>
<dbReference type="GO" id="GO:0016301">
    <property type="term" value="F:kinase activity"/>
    <property type="evidence" value="ECO:0007669"/>
    <property type="project" value="UniProtKB-KW"/>
</dbReference>
<dbReference type="InterPro" id="IPR015795">
    <property type="entry name" value="Pyrv_Knase_C"/>
</dbReference>
<organism evidence="18 19">
    <name type="scientific">candidate division WWE3 bacterium RBG_16_37_10</name>
    <dbReference type="NCBI Taxonomy" id="1802610"/>
    <lineage>
        <taxon>Bacteria</taxon>
        <taxon>Katanobacteria</taxon>
    </lineage>
</organism>
<evidence type="ECO:0000256" key="8">
    <source>
        <dbReference type="ARBA" id="ARBA00022741"/>
    </source>
</evidence>
<dbReference type="SUPFAM" id="SSF50800">
    <property type="entry name" value="PK beta-barrel domain-like"/>
    <property type="match status" value="1"/>
</dbReference>
<evidence type="ECO:0000256" key="5">
    <source>
        <dbReference type="ARBA" id="ARBA00012142"/>
    </source>
</evidence>
<dbReference type="STRING" id="1802610.A2W32_02165"/>
<gene>
    <name evidence="18" type="ORF">A2W32_02165</name>
</gene>
<keyword evidence="8" id="KW-0547">Nucleotide-binding</keyword>
<dbReference type="Gene3D" id="3.20.20.60">
    <property type="entry name" value="Phosphoenolpyruvate-binding domains"/>
    <property type="match status" value="1"/>
</dbReference>
<dbReference type="GO" id="GO:0005524">
    <property type="term" value="F:ATP binding"/>
    <property type="evidence" value="ECO:0007669"/>
    <property type="project" value="UniProtKB-KW"/>
</dbReference>
<dbReference type="InterPro" id="IPR040442">
    <property type="entry name" value="Pyrv_kinase-like_dom_sf"/>
</dbReference>
<comment type="cofactor">
    <cofactor evidence="1">
        <name>Mg(2+)</name>
        <dbReference type="ChEBI" id="CHEBI:18420"/>
    </cofactor>
</comment>
<evidence type="ECO:0000256" key="12">
    <source>
        <dbReference type="ARBA" id="ARBA00023152"/>
    </source>
</evidence>
<evidence type="ECO:0000256" key="2">
    <source>
        <dbReference type="ARBA" id="ARBA00001958"/>
    </source>
</evidence>
<keyword evidence="11 15" id="KW-0460">Magnesium</keyword>
<dbReference type="InterPro" id="IPR015806">
    <property type="entry name" value="Pyrv_Knase_insert_dom_sf"/>
</dbReference>
<dbReference type="PRINTS" id="PR01050">
    <property type="entry name" value="PYRUVTKNASE"/>
</dbReference>
<evidence type="ECO:0000256" key="14">
    <source>
        <dbReference type="NCBIfam" id="TIGR01064"/>
    </source>
</evidence>
<evidence type="ECO:0000256" key="6">
    <source>
        <dbReference type="ARBA" id="ARBA00022679"/>
    </source>
</evidence>
<dbReference type="InterPro" id="IPR015813">
    <property type="entry name" value="Pyrv/PenolPyrv_kinase-like_dom"/>
</dbReference>
<dbReference type="FunFam" id="3.20.20.60:FF:000025">
    <property type="entry name" value="Pyruvate kinase"/>
    <property type="match status" value="1"/>
</dbReference>
<comment type="catalytic activity">
    <reaction evidence="15">
        <text>pyruvate + ATP = phosphoenolpyruvate + ADP + H(+)</text>
        <dbReference type="Rhea" id="RHEA:18157"/>
        <dbReference type="ChEBI" id="CHEBI:15361"/>
        <dbReference type="ChEBI" id="CHEBI:15378"/>
        <dbReference type="ChEBI" id="CHEBI:30616"/>
        <dbReference type="ChEBI" id="CHEBI:58702"/>
        <dbReference type="ChEBI" id="CHEBI:456216"/>
        <dbReference type="EC" id="2.7.1.40"/>
    </reaction>
</comment>
<dbReference type="AlphaFoldDB" id="A0A1F4V2E3"/>
<keyword evidence="9 15" id="KW-0418">Kinase</keyword>
<accession>A0A1F4V2E3</accession>
<dbReference type="PANTHER" id="PTHR11817">
    <property type="entry name" value="PYRUVATE KINASE"/>
    <property type="match status" value="1"/>
</dbReference>
<evidence type="ECO:0000256" key="10">
    <source>
        <dbReference type="ARBA" id="ARBA00022840"/>
    </source>
</evidence>
<dbReference type="NCBIfam" id="TIGR01064">
    <property type="entry name" value="pyruv_kin"/>
    <property type="match status" value="1"/>
</dbReference>
<evidence type="ECO:0000313" key="18">
    <source>
        <dbReference type="EMBL" id="OGC51385.1"/>
    </source>
</evidence>
<evidence type="ECO:0000256" key="7">
    <source>
        <dbReference type="ARBA" id="ARBA00022723"/>
    </source>
</evidence>
<dbReference type="EMBL" id="MEUT01000022">
    <property type="protein sequence ID" value="OGC51385.1"/>
    <property type="molecule type" value="Genomic_DNA"/>
</dbReference>
<feature type="domain" description="Pyruvate kinase barrel" evidence="16">
    <location>
        <begin position="5"/>
        <end position="332"/>
    </location>
</feature>
<proteinExistence type="inferred from homology"/>
<dbReference type="InterPro" id="IPR015793">
    <property type="entry name" value="Pyrv_Knase_brl"/>
</dbReference>
<evidence type="ECO:0000256" key="1">
    <source>
        <dbReference type="ARBA" id="ARBA00001946"/>
    </source>
</evidence>
<dbReference type="InterPro" id="IPR001697">
    <property type="entry name" value="Pyr_Knase"/>
</dbReference>
<keyword evidence="13 18" id="KW-0670">Pyruvate</keyword>
<dbReference type="InterPro" id="IPR036918">
    <property type="entry name" value="Pyrv_Knase_C_sf"/>
</dbReference>
<dbReference type="Pfam" id="PF02887">
    <property type="entry name" value="PK_C"/>
    <property type="match status" value="1"/>
</dbReference>
<evidence type="ECO:0000256" key="13">
    <source>
        <dbReference type="ARBA" id="ARBA00023317"/>
    </source>
</evidence>
<evidence type="ECO:0000259" key="16">
    <source>
        <dbReference type="Pfam" id="PF00224"/>
    </source>
</evidence>
<evidence type="ECO:0000256" key="11">
    <source>
        <dbReference type="ARBA" id="ARBA00022842"/>
    </source>
</evidence>
<keyword evidence="12 15" id="KW-0324">Glycolysis</keyword>
<evidence type="ECO:0000256" key="15">
    <source>
        <dbReference type="RuleBase" id="RU000504"/>
    </source>
</evidence>
<dbReference type="GO" id="GO:0004743">
    <property type="term" value="F:pyruvate kinase activity"/>
    <property type="evidence" value="ECO:0007669"/>
    <property type="project" value="UniProtKB-UniRule"/>
</dbReference>
<evidence type="ECO:0000256" key="4">
    <source>
        <dbReference type="ARBA" id="ARBA00008663"/>
    </source>
</evidence>
<comment type="pathway">
    <text evidence="3 15">Carbohydrate degradation; glycolysis; pyruvate from D-glyceraldehyde 3-phosphate: step 5/5.</text>
</comment>
<name>A0A1F4V2E3_UNCKA</name>
<dbReference type="Pfam" id="PF00224">
    <property type="entry name" value="PK"/>
    <property type="match status" value="1"/>
</dbReference>
<dbReference type="Proteomes" id="UP000177371">
    <property type="component" value="Unassembled WGS sequence"/>
</dbReference>
<dbReference type="EC" id="2.7.1.40" evidence="5 14"/>
<evidence type="ECO:0000256" key="3">
    <source>
        <dbReference type="ARBA" id="ARBA00004997"/>
    </source>
</evidence>
<sequence length="479" mass="53650">MHTGKMTKIIATIGPSSESEDLIRKLILSGVNIFRFNLKHNTKEWHIERINRVNKVAEELNLIIGILVDLQGPEIRIETFEEKDVNIKVNERLVFCNDFDNSALGEKEAGVKKIRVSQKIVCDSLKPGDRFSIDDGMIEFEVETSGEGYFVALSKDDGLIQNRKGLNLIGTDIALPSLIEEDLDKLNIATIAKVDFIALSFVRTSEDIRTLKREMDERNVDAKIISKVESQKGVDNVNEIIEASDGIMIARGDLGVEVPLEQVTYIQKEIIKKCRLKCKPVIVATQMLESMIDKPRPTRAEAADVANAVYDGTDAVMLSGESAIGKYPVKSVEVMRKILKYNEERAHNLEIFNVKAVDYTQSVVSAAINILNTEKLHEIHKIVVFTETGYTARVLSSFRPHVPIIALSNNSRTVENLTLSYGTVSFYYDFPEGLFSIPAELSSDLKKKGIIKENETVIILHGSKWRDPGKTNALLITRM</sequence>
<dbReference type="Gene3D" id="3.40.1380.20">
    <property type="entry name" value="Pyruvate kinase, C-terminal domain"/>
    <property type="match status" value="1"/>
</dbReference>
<comment type="similarity">
    <text evidence="4 15">Belongs to the pyruvate kinase family.</text>
</comment>
<dbReference type="NCBIfam" id="NF004491">
    <property type="entry name" value="PRK05826.1"/>
    <property type="match status" value="1"/>
</dbReference>
<keyword evidence="7" id="KW-0479">Metal-binding</keyword>
<dbReference type="SUPFAM" id="SSF52935">
    <property type="entry name" value="PK C-terminal domain-like"/>
    <property type="match status" value="1"/>
</dbReference>
<dbReference type="GO" id="GO:0000287">
    <property type="term" value="F:magnesium ion binding"/>
    <property type="evidence" value="ECO:0007669"/>
    <property type="project" value="UniProtKB-UniRule"/>
</dbReference>
<evidence type="ECO:0000259" key="17">
    <source>
        <dbReference type="Pfam" id="PF02887"/>
    </source>
</evidence>
<protein>
    <recommendedName>
        <fullName evidence="5 14">Pyruvate kinase</fullName>
        <ecNumber evidence="5 14">2.7.1.40</ecNumber>
    </recommendedName>
</protein>
<keyword evidence="6 15" id="KW-0808">Transferase</keyword>